<keyword evidence="1" id="KW-0479">Metal-binding</keyword>
<dbReference type="InterPro" id="IPR018957">
    <property type="entry name" value="Znf_C3HC4_RING-type"/>
</dbReference>
<dbReference type="InterPro" id="IPR017907">
    <property type="entry name" value="Znf_RING_CS"/>
</dbReference>
<dbReference type="EMBL" id="JAEAOA010002212">
    <property type="protein sequence ID" value="KAK3592690.1"/>
    <property type="molecule type" value="Genomic_DNA"/>
</dbReference>
<keyword evidence="8" id="KW-1185">Reference proteome</keyword>
<evidence type="ECO:0000256" key="5">
    <source>
        <dbReference type="SAM" id="Coils"/>
    </source>
</evidence>
<dbReference type="InterPro" id="IPR001841">
    <property type="entry name" value="Znf_RING"/>
</dbReference>
<accession>A0AAE0SJL7</accession>
<dbReference type="SUPFAM" id="SSF57850">
    <property type="entry name" value="RING/U-box"/>
    <property type="match status" value="1"/>
</dbReference>
<name>A0AAE0SJL7_9BIVA</name>
<gene>
    <name evidence="7" type="ORF">CHS0354_037826</name>
</gene>
<keyword evidence="2 4" id="KW-0863">Zinc-finger</keyword>
<reference evidence="7" key="1">
    <citation type="journal article" date="2021" name="Genome Biol. Evol.">
        <title>A High-Quality Reference Genome for a Parasitic Bivalve with Doubly Uniparental Inheritance (Bivalvia: Unionida).</title>
        <authorList>
            <person name="Smith C.H."/>
        </authorList>
    </citation>
    <scope>NUCLEOTIDE SEQUENCE</scope>
    <source>
        <strain evidence="7">CHS0354</strain>
    </source>
</reference>
<reference evidence="7" key="3">
    <citation type="submission" date="2023-05" db="EMBL/GenBank/DDBJ databases">
        <authorList>
            <person name="Smith C.H."/>
        </authorList>
    </citation>
    <scope>NUCLEOTIDE SEQUENCE</scope>
    <source>
        <strain evidence="7">CHS0354</strain>
        <tissue evidence="7">Mantle</tissue>
    </source>
</reference>
<evidence type="ECO:0000256" key="2">
    <source>
        <dbReference type="ARBA" id="ARBA00022771"/>
    </source>
</evidence>
<keyword evidence="5" id="KW-0175">Coiled coil</keyword>
<feature type="domain" description="RING-type" evidence="6">
    <location>
        <begin position="23"/>
        <end position="56"/>
    </location>
</feature>
<evidence type="ECO:0000256" key="3">
    <source>
        <dbReference type="ARBA" id="ARBA00022833"/>
    </source>
</evidence>
<reference evidence="7" key="2">
    <citation type="journal article" date="2021" name="Genome Biol. Evol.">
        <title>Developing a high-quality reference genome for a parasitic bivalve with doubly uniparental inheritance (Bivalvia: Unionida).</title>
        <authorList>
            <person name="Smith C.H."/>
        </authorList>
    </citation>
    <scope>NUCLEOTIDE SEQUENCE</scope>
    <source>
        <strain evidence="7">CHS0354</strain>
        <tissue evidence="7">Mantle</tissue>
    </source>
</reference>
<dbReference type="GO" id="GO:0008270">
    <property type="term" value="F:zinc ion binding"/>
    <property type="evidence" value="ECO:0007669"/>
    <property type="project" value="UniProtKB-KW"/>
</dbReference>
<sequence>MAEATDNDTTMQPADAITDFHICSNCPGNLQDTATSCGHRYCLTCIMQWLDNMTCPCWTIQLFQNSMLQDQLFHSFIDHLPRHAQTLKKHLEMTIETCQKEIKLLKDQIAFKEQHFKKETDNLLQKLSVAQSEIKEKEQQWNEIENKFENEKNNTRLLMEELEKSQHNRKMFEAHVEFLEGENAMLKDQLGSLQHIDETCRLLDEKFTKIEQDRRSLIGEIDRTSSENQELIKQVEEYKWWSLMRQKPDVSQLKQELADANENKERMHQNIKSLLNQIDRLTEDLYKKEQKLIHSRHFIILEQ</sequence>
<evidence type="ECO:0000256" key="4">
    <source>
        <dbReference type="PROSITE-ProRule" id="PRU00175"/>
    </source>
</evidence>
<dbReference type="Proteomes" id="UP001195483">
    <property type="component" value="Unassembled WGS sequence"/>
</dbReference>
<feature type="coiled-coil region" evidence="5">
    <location>
        <begin position="88"/>
        <end position="165"/>
    </location>
</feature>
<proteinExistence type="predicted"/>
<dbReference type="AlphaFoldDB" id="A0AAE0SJL7"/>
<organism evidence="7 8">
    <name type="scientific">Potamilus streckersoni</name>
    <dbReference type="NCBI Taxonomy" id="2493646"/>
    <lineage>
        <taxon>Eukaryota</taxon>
        <taxon>Metazoa</taxon>
        <taxon>Spiralia</taxon>
        <taxon>Lophotrochozoa</taxon>
        <taxon>Mollusca</taxon>
        <taxon>Bivalvia</taxon>
        <taxon>Autobranchia</taxon>
        <taxon>Heteroconchia</taxon>
        <taxon>Palaeoheterodonta</taxon>
        <taxon>Unionida</taxon>
        <taxon>Unionoidea</taxon>
        <taxon>Unionidae</taxon>
        <taxon>Ambleminae</taxon>
        <taxon>Lampsilini</taxon>
        <taxon>Potamilus</taxon>
    </lineage>
</organism>
<evidence type="ECO:0000256" key="1">
    <source>
        <dbReference type="ARBA" id="ARBA00022723"/>
    </source>
</evidence>
<keyword evidence="3" id="KW-0862">Zinc</keyword>
<comment type="caution">
    <text evidence="7">The sequence shown here is derived from an EMBL/GenBank/DDBJ whole genome shotgun (WGS) entry which is preliminary data.</text>
</comment>
<evidence type="ECO:0000259" key="6">
    <source>
        <dbReference type="PROSITE" id="PS50089"/>
    </source>
</evidence>
<protein>
    <recommendedName>
        <fullName evidence="6">RING-type domain-containing protein</fullName>
    </recommendedName>
</protein>
<dbReference type="InterPro" id="IPR013083">
    <property type="entry name" value="Znf_RING/FYVE/PHD"/>
</dbReference>
<feature type="coiled-coil region" evidence="5">
    <location>
        <begin position="250"/>
        <end position="291"/>
    </location>
</feature>
<evidence type="ECO:0000313" key="8">
    <source>
        <dbReference type="Proteomes" id="UP001195483"/>
    </source>
</evidence>
<dbReference type="PROSITE" id="PS50089">
    <property type="entry name" value="ZF_RING_2"/>
    <property type="match status" value="1"/>
</dbReference>
<dbReference type="Pfam" id="PF00097">
    <property type="entry name" value="zf-C3HC4"/>
    <property type="match status" value="1"/>
</dbReference>
<evidence type="ECO:0000313" key="7">
    <source>
        <dbReference type="EMBL" id="KAK3592690.1"/>
    </source>
</evidence>
<dbReference type="Gene3D" id="3.30.40.10">
    <property type="entry name" value="Zinc/RING finger domain, C3HC4 (zinc finger)"/>
    <property type="match status" value="1"/>
</dbReference>
<dbReference type="PROSITE" id="PS00518">
    <property type="entry name" value="ZF_RING_1"/>
    <property type="match status" value="1"/>
</dbReference>